<dbReference type="Proteomes" id="UP001324595">
    <property type="component" value="Unassembled WGS sequence"/>
</dbReference>
<protein>
    <submittedName>
        <fullName evidence="6">Type VI secretion system tip protein TssI/VgrG</fullName>
    </submittedName>
</protein>
<dbReference type="NCBIfam" id="NF004283">
    <property type="entry name" value="PRK05692.1"/>
    <property type="match status" value="1"/>
</dbReference>
<sequence length="797" mass="84464">MEKILISEVGPRDGLQNVQAVMPTEAKLQWIGALAAAGLREVEVGSFVHPKWLPQMADADAVVPRARAIAGLTVLALVPNLKGAQRALAAGAHKITVPVSASQTHNMANVRMTCEQSIEAIAAICAYRDEMAGAGPRVEVEAGIASAFGCSREGAVPERWVMEMAERLARAGVDSIGLSDSVGVAHPRQVKRMFGQLLRLLGERAGGAHLHNTRGQGLANAVAALEAGVTTLDASQGGLGGCPYAPGATGNIVTEDLVYLLESMGVDTGIDLERLLQAHGESVTGACNVRAFAPGYLFTLRNHPRPAENRQYLIAQAHYRIQEGGYASGAEDAVFDIDFRVLPATVPFRVARATPVPFRVARATPVPFRVARATPVPRTHGPQTATVVGQAGEEIWTDEYGRVKVHFHWDRYGKKNENSSCWVRVSSPWAGGGFGGIQLPRVGDEVIVDFIGGYPDRPIVIGRVYNASNMPPWDLPGNATQSGFLSRSKNGDRGTANALMFEDSAGAERIWLHAERDMDCEVEANESHTVDGNRTTLIGGNDTLTVRGTRTTTIDGLDTETFNAGATRTVTGEVSETTTGNETRTFNGDVTETVNGVETRTVNGDWKETITGEMTETRTGDETRTVTGAVTETITGDVTQTITGAVTQTQTGAHDITITGDQTSSITGAVSHTVTGAYTQTVTDPVTVNANTSMTVVTPSWTVSSASQQAFWTANTLRGTPARLTVVGAAADFWGVRQQVYGGINSQWSTVKIDLAAFKNGANGFESGQAGAQIKAIGAQIKTGGAAVISRVINLFT</sequence>
<dbReference type="InterPro" id="IPR006531">
    <property type="entry name" value="Gp5/Vgr_OB"/>
</dbReference>
<evidence type="ECO:0000256" key="3">
    <source>
        <dbReference type="ARBA" id="ARBA00022723"/>
    </source>
</evidence>
<feature type="domain" description="Pyruvate carboxyltransferase" evidence="5">
    <location>
        <begin position="4"/>
        <end position="276"/>
    </location>
</feature>
<keyword evidence="3" id="KW-0479">Metal-binding</keyword>
<dbReference type="SUPFAM" id="SSF69349">
    <property type="entry name" value="Phage fibre proteins"/>
    <property type="match status" value="2"/>
</dbReference>
<gene>
    <name evidence="6" type="primary">tssI</name>
    <name evidence="6" type="ORF">U5T69_18785</name>
</gene>
<dbReference type="Gene3D" id="3.20.20.70">
    <property type="entry name" value="Aldolase class I"/>
    <property type="match status" value="1"/>
</dbReference>
<comment type="caution">
    <text evidence="6">The sequence shown here is derived from an EMBL/GenBank/DDBJ whole genome shotgun (WGS) entry which is preliminary data.</text>
</comment>
<dbReference type="InterPro" id="IPR000891">
    <property type="entry name" value="PYR_CT"/>
</dbReference>
<dbReference type="RefSeq" id="WP_049788687.1">
    <property type="nucleotide sequence ID" value="NZ_AP019378.2"/>
</dbReference>
<dbReference type="PROSITE" id="PS50991">
    <property type="entry name" value="PYR_CT"/>
    <property type="match status" value="1"/>
</dbReference>
<dbReference type="Pfam" id="PF00682">
    <property type="entry name" value="HMGL-like"/>
    <property type="match status" value="1"/>
</dbReference>
<comment type="similarity">
    <text evidence="1">Belongs to the VgrG protein family.</text>
</comment>
<comment type="similarity">
    <text evidence="2">Belongs to the HMG-CoA lyase family.</text>
</comment>
<accession>A0ABU5X8F8</accession>
<evidence type="ECO:0000256" key="1">
    <source>
        <dbReference type="ARBA" id="ARBA00005558"/>
    </source>
</evidence>
<dbReference type="InterPro" id="IPR006533">
    <property type="entry name" value="T6SS_Vgr_RhsGE"/>
</dbReference>
<dbReference type="InterPro" id="IPR054030">
    <property type="entry name" value="Gp5_Vgr_C"/>
</dbReference>
<reference evidence="6 7" key="1">
    <citation type="submission" date="2023-12" db="EMBL/GenBank/DDBJ databases">
        <title>Draft Genome Sequences of Bordetella parapertussis clinical Isolates from Colombia, 2023.</title>
        <authorList>
            <person name="Montilla E.A."/>
            <person name="Rojas F."/>
            <person name="Vargas M.N."/>
            <person name="Bonilla V."/>
            <person name="Duarte C."/>
        </authorList>
    </citation>
    <scope>NUCLEOTIDE SEQUENCE [LARGE SCALE GENOMIC DNA]</scope>
    <source>
        <strain evidence="6 7">320001806</strain>
    </source>
</reference>
<dbReference type="SUPFAM" id="SSF69279">
    <property type="entry name" value="Phage tail proteins"/>
    <property type="match status" value="1"/>
</dbReference>
<evidence type="ECO:0000259" key="5">
    <source>
        <dbReference type="PROSITE" id="PS50991"/>
    </source>
</evidence>
<evidence type="ECO:0000313" key="6">
    <source>
        <dbReference type="EMBL" id="MEB2665172.1"/>
    </source>
</evidence>
<keyword evidence="7" id="KW-1185">Reference proteome</keyword>
<evidence type="ECO:0000313" key="7">
    <source>
        <dbReference type="Proteomes" id="UP001324595"/>
    </source>
</evidence>
<dbReference type="Pfam" id="PF22178">
    <property type="entry name" value="Gp5_trimer_C"/>
    <property type="match status" value="1"/>
</dbReference>
<dbReference type="SUPFAM" id="SSF69255">
    <property type="entry name" value="gp5 N-terminal domain-like"/>
    <property type="match status" value="1"/>
</dbReference>
<dbReference type="Pfam" id="PF04717">
    <property type="entry name" value="Phage_base_V"/>
    <property type="match status" value="1"/>
</dbReference>
<organism evidence="6 7">
    <name type="scientific">Bordetella parapertussis</name>
    <dbReference type="NCBI Taxonomy" id="519"/>
    <lineage>
        <taxon>Bacteria</taxon>
        <taxon>Pseudomonadati</taxon>
        <taxon>Pseudomonadota</taxon>
        <taxon>Betaproteobacteria</taxon>
        <taxon>Burkholderiales</taxon>
        <taxon>Alcaligenaceae</taxon>
        <taxon>Bordetella</taxon>
    </lineage>
</organism>
<dbReference type="InterPro" id="IPR043594">
    <property type="entry name" value="HMGL"/>
</dbReference>
<dbReference type="PANTHER" id="PTHR42738">
    <property type="entry name" value="HYDROXYMETHYLGLUTARYL-COA LYASE"/>
    <property type="match status" value="1"/>
</dbReference>
<dbReference type="NCBIfam" id="TIGR03361">
    <property type="entry name" value="VI_Rhs_Vgr"/>
    <property type="match status" value="1"/>
</dbReference>
<dbReference type="PANTHER" id="PTHR42738:SF7">
    <property type="entry name" value="HYDROXYMETHYLGLUTARYL-COA LYASE"/>
    <property type="match status" value="1"/>
</dbReference>
<evidence type="ECO:0000256" key="4">
    <source>
        <dbReference type="ARBA" id="ARBA00023239"/>
    </source>
</evidence>
<dbReference type="InterPro" id="IPR017847">
    <property type="entry name" value="T6SS_RhsGE_Vgr_subset"/>
</dbReference>
<keyword evidence="4" id="KW-0456">Lyase</keyword>
<dbReference type="GeneID" id="93202458"/>
<evidence type="ECO:0000256" key="2">
    <source>
        <dbReference type="ARBA" id="ARBA00009405"/>
    </source>
</evidence>
<dbReference type="Gene3D" id="2.40.50.230">
    <property type="entry name" value="Gp5 N-terminal domain"/>
    <property type="match status" value="1"/>
</dbReference>
<proteinExistence type="inferred from homology"/>
<dbReference type="EMBL" id="JAXUBE010000100">
    <property type="protein sequence ID" value="MEB2665172.1"/>
    <property type="molecule type" value="Genomic_DNA"/>
</dbReference>
<dbReference type="InterPro" id="IPR037026">
    <property type="entry name" value="Vgr_OB-fold_dom_sf"/>
</dbReference>
<name>A0ABU5X8F8_BORPP</name>
<dbReference type="SUPFAM" id="SSF51569">
    <property type="entry name" value="Aldolase"/>
    <property type="match status" value="1"/>
</dbReference>
<dbReference type="NCBIfam" id="TIGR01646">
    <property type="entry name" value="vgr_GE"/>
    <property type="match status" value="1"/>
</dbReference>
<dbReference type="InterPro" id="IPR013785">
    <property type="entry name" value="Aldolase_TIM"/>
</dbReference>
<dbReference type="CDD" id="cd07938">
    <property type="entry name" value="DRE_TIM_HMGL"/>
    <property type="match status" value="1"/>
</dbReference>